<accession>A0A8J3XK95</accession>
<dbReference type="Proteomes" id="UP000622547">
    <property type="component" value="Unassembled WGS sequence"/>
</dbReference>
<dbReference type="RefSeq" id="WP_204078304.1">
    <property type="nucleotide sequence ID" value="NZ_BAABHI010000079.1"/>
</dbReference>
<reference evidence="1 2" key="1">
    <citation type="submission" date="2021-01" db="EMBL/GenBank/DDBJ databases">
        <title>Whole genome shotgun sequence of Planotetraspora phitsanulokensis NBRC 104273.</title>
        <authorList>
            <person name="Komaki H."/>
            <person name="Tamura T."/>
        </authorList>
    </citation>
    <scope>NUCLEOTIDE SEQUENCE [LARGE SCALE GENOMIC DNA]</scope>
    <source>
        <strain evidence="1 2">NBRC 104273</strain>
    </source>
</reference>
<evidence type="ECO:0000313" key="2">
    <source>
        <dbReference type="Proteomes" id="UP000622547"/>
    </source>
</evidence>
<sequence>MTATLAAPAADTRSIAEHLLETLRMLDRARDQTLARDPGAYGHVREALVEVLRTQDWGRAMAEEAILHAMLEGCSMYDAMIATR</sequence>
<comment type="caution">
    <text evidence="1">The sequence shown here is derived from an EMBL/GenBank/DDBJ whole genome shotgun (WGS) entry which is preliminary data.</text>
</comment>
<gene>
    <name evidence="1" type="ORF">Pph01_78940</name>
</gene>
<keyword evidence="2" id="KW-1185">Reference proteome</keyword>
<proteinExistence type="predicted"/>
<evidence type="ECO:0000313" key="1">
    <source>
        <dbReference type="EMBL" id="GII42891.1"/>
    </source>
</evidence>
<dbReference type="EMBL" id="BOOP01000048">
    <property type="protein sequence ID" value="GII42891.1"/>
    <property type="molecule type" value="Genomic_DNA"/>
</dbReference>
<organism evidence="1 2">
    <name type="scientific">Planotetraspora phitsanulokensis</name>
    <dbReference type="NCBI Taxonomy" id="575192"/>
    <lineage>
        <taxon>Bacteria</taxon>
        <taxon>Bacillati</taxon>
        <taxon>Actinomycetota</taxon>
        <taxon>Actinomycetes</taxon>
        <taxon>Streptosporangiales</taxon>
        <taxon>Streptosporangiaceae</taxon>
        <taxon>Planotetraspora</taxon>
    </lineage>
</organism>
<protein>
    <submittedName>
        <fullName evidence="1">Uncharacterized protein</fullName>
    </submittedName>
</protein>
<name>A0A8J3XK95_9ACTN</name>
<dbReference type="AlphaFoldDB" id="A0A8J3XK95"/>